<protein>
    <submittedName>
        <fullName evidence="1">Uncharacterized protein</fullName>
    </submittedName>
</protein>
<proteinExistence type="predicted"/>
<dbReference type="PATRIC" id="fig|1430.6.peg.2143"/>
<accession>A0A161J7V6</accession>
<name>A0A161J7V6_BACTI</name>
<sequence length="253" mass="28718">MVTSKTTIVLEPEKVTVETVNKDGIKAIKNTNIETIQQIFMKEQAMETPLLPSQWGVVKYYRKNHYEGYVLTTPPTERVVKFDIGRSSELPTEVTLPIPPMLWVFEVMTDQSGKKKLTHSMTYVIKHELLSLKDKVFHAPFCNIGISHGICWGRTLPEVPIPKSIQSIPARFFSQPFNYDLSGNRVKPFEWTHPNGNTEDTECAVYHMMNEADKLKAAKEAGEAYSYPFDSLKPAGTMDVDTAIKTYLPGIFR</sequence>
<dbReference type="AlphaFoldDB" id="A0A161J7V6"/>
<keyword evidence="1" id="KW-0614">Plasmid</keyword>
<evidence type="ECO:0000313" key="1">
    <source>
        <dbReference type="EMBL" id="AND28501.1"/>
    </source>
</evidence>
<gene>
    <name evidence="1" type="ORF">ATN07_32755</name>
</gene>
<dbReference type="RefSeq" id="WP_000258786.1">
    <property type="nucleotide sequence ID" value="NZ_CP013278.1"/>
</dbReference>
<dbReference type="InterPro" id="IPR032787">
    <property type="entry name" value="Prok-E2_D"/>
</dbReference>
<dbReference type="EMBL" id="CP013278">
    <property type="protein sequence ID" value="AND28501.1"/>
    <property type="molecule type" value="Genomic_DNA"/>
</dbReference>
<dbReference type="Pfam" id="PF14460">
    <property type="entry name" value="Prok-E2_D"/>
    <property type="match status" value="1"/>
</dbReference>
<reference evidence="1" key="1">
    <citation type="journal article" date="2017" name="Res. Microbiol.">
        <title>Comparative genomics of extrachromosomal elements in Bacillus thuringiensis subsp. israelensis.</title>
        <authorList>
            <person name="Bolotin A."/>
            <person name="Gillis A."/>
            <person name="Sanchis V."/>
            <person name="Nielsen-LeRoux C."/>
            <person name="Mahillon J."/>
            <person name="Lereclus D."/>
            <person name="Sorokin A."/>
        </authorList>
    </citation>
    <scope>NUCLEOTIDE SEQUENCE</scope>
    <source>
        <strain evidence="1">AM65-52</strain>
        <plasmid evidence="1">pAM65-52-3-235K</plasmid>
    </source>
</reference>
<geneLocation type="plasmid" evidence="1">
    <name>pAM65-52-3-235K</name>
</geneLocation>
<organism evidence="1">
    <name type="scientific">Bacillus thuringiensis subsp. israelensis</name>
    <dbReference type="NCBI Taxonomy" id="1430"/>
    <lineage>
        <taxon>Bacteria</taxon>
        <taxon>Bacillati</taxon>
        <taxon>Bacillota</taxon>
        <taxon>Bacilli</taxon>
        <taxon>Bacillales</taxon>
        <taxon>Bacillaceae</taxon>
        <taxon>Bacillus</taxon>
        <taxon>Bacillus cereus group</taxon>
    </lineage>
</organism>